<name>A0ABM1S2V7_LIMPO</name>
<accession>A0ABM1S2V7</accession>
<evidence type="ECO:0000313" key="3">
    <source>
        <dbReference type="RefSeq" id="XP_022237962.1"/>
    </source>
</evidence>
<gene>
    <name evidence="3 4 5" type="primary">LOC106478631</name>
</gene>
<dbReference type="PANTHER" id="PTHR43591">
    <property type="entry name" value="METHYLTRANSFERASE"/>
    <property type="match status" value="1"/>
</dbReference>
<dbReference type="Gene3D" id="3.40.50.150">
    <property type="entry name" value="Vaccinia Virus protein VP39"/>
    <property type="match status" value="1"/>
</dbReference>
<dbReference type="Pfam" id="PF08241">
    <property type="entry name" value="Methyltransf_11"/>
    <property type="match status" value="1"/>
</dbReference>
<dbReference type="RefSeq" id="XP_022237963.1">
    <property type="nucleotide sequence ID" value="XM_022382255.1"/>
</dbReference>
<dbReference type="PANTHER" id="PTHR43591:SF110">
    <property type="entry name" value="RHODANESE DOMAIN-CONTAINING PROTEIN"/>
    <property type="match status" value="1"/>
</dbReference>
<dbReference type="SUPFAM" id="SSF53335">
    <property type="entry name" value="S-adenosyl-L-methionine-dependent methyltransferases"/>
    <property type="match status" value="1"/>
</dbReference>
<reference evidence="3 4" key="1">
    <citation type="submission" date="2025-05" db="UniProtKB">
        <authorList>
            <consortium name="RefSeq"/>
        </authorList>
    </citation>
    <scope>IDENTIFICATION</scope>
    <source>
        <tissue evidence="3 4">Muscle</tissue>
    </source>
</reference>
<protein>
    <submittedName>
        <fullName evidence="3 4">Probable cycloartenol-C-24-methyltransferase 1</fullName>
    </submittedName>
</protein>
<dbReference type="RefSeq" id="XP_022237964.1">
    <property type="nucleotide sequence ID" value="XM_022382256.1"/>
</dbReference>
<dbReference type="RefSeq" id="XP_022237962.1">
    <property type="nucleotide sequence ID" value="XM_022382254.1"/>
</dbReference>
<proteinExistence type="predicted"/>
<sequence>MMTSEHGIEADSSINDAVEFINSFVREEDAKKTVEAYSQSVDVYEKGMGNANHKGALLTIESFLKLGVDVNTRIVDIGAGTGALAKLLRPAGYCNIDAIDGSERMLERAKEQNLYQNYILSIVGQGHILPIENDTYDAMIMSAVFCPGHMGTDAFPELIRIMKPGGIIIWAMRAPHLYADMSEKYRDGRFEADVEEMVQKGKWKHYNPPRTIPYFHGHEGVVFTMEVL</sequence>
<feature type="domain" description="Methyltransferase type 11" evidence="1">
    <location>
        <begin position="75"/>
        <end position="169"/>
    </location>
</feature>
<dbReference type="Proteomes" id="UP000694941">
    <property type="component" value="Unplaced"/>
</dbReference>
<evidence type="ECO:0000313" key="5">
    <source>
        <dbReference type="RefSeq" id="XP_022237964.1"/>
    </source>
</evidence>
<dbReference type="CDD" id="cd02440">
    <property type="entry name" value="AdoMet_MTases"/>
    <property type="match status" value="1"/>
</dbReference>
<dbReference type="InterPro" id="IPR029063">
    <property type="entry name" value="SAM-dependent_MTases_sf"/>
</dbReference>
<evidence type="ECO:0000313" key="2">
    <source>
        <dbReference type="Proteomes" id="UP000694941"/>
    </source>
</evidence>
<evidence type="ECO:0000313" key="4">
    <source>
        <dbReference type="RefSeq" id="XP_022237963.1"/>
    </source>
</evidence>
<dbReference type="InterPro" id="IPR013216">
    <property type="entry name" value="Methyltransf_11"/>
</dbReference>
<dbReference type="GeneID" id="106478631"/>
<evidence type="ECO:0000259" key="1">
    <source>
        <dbReference type="Pfam" id="PF08241"/>
    </source>
</evidence>
<keyword evidence="2" id="KW-1185">Reference proteome</keyword>
<organism evidence="2 3">
    <name type="scientific">Limulus polyphemus</name>
    <name type="common">Atlantic horseshoe crab</name>
    <dbReference type="NCBI Taxonomy" id="6850"/>
    <lineage>
        <taxon>Eukaryota</taxon>
        <taxon>Metazoa</taxon>
        <taxon>Ecdysozoa</taxon>
        <taxon>Arthropoda</taxon>
        <taxon>Chelicerata</taxon>
        <taxon>Merostomata</taxon>
        <taxon>Xiphosura</taxon>
        <taxon>Limulidae</taxon>
        <taxon>Limulus</taxon>
    </lineage>
</organism>